<protein>
    <recommendedName>
        <fullName evidence="7">Arf-GAP domain-containing protein</fullName>
    </recommendedName>
</protein>
<proteinExistence type="predicted"/>
<dbReference type="InterPro" id="IPR037278">
    <property type="entry name" value="ARFGAP/RecO"/>
</dbReference>
<dbReference type="Gene3D" id="1.10.220.150">
    <property type="entry name" value="Arf GTPase activating protein"/>
    <property type="match status" value="1"/>
</dbReference>
<evidence type="ECO:0000313" key="9">
    <source>
        <dbReference type="Proteomes" id="UP001286313"/>
    </source>
</evidence>
<dbReference type="PROSITE" id="PS50115">
    <property type="entry name" value="ARFGAP"/>
    <property type="match status" value="1"/>
</dbReference>
<keyword evidence="9" id="KW-1185">Reference proteome</keyword>
<dbReference type="PANTHER" id="PTHR45705:SF1">
    <property type="entry name" value="FI20236P1"/>
    <property type="match status" value="1"/>
</dbReference>
<feature type="region of interest" description="Disordered" evidence="6">
    <location>
        <begin position="282"/>
        <end position="321"/>
    </location>
</feature>
<dbReference type="PRINTS" id="PR00405">
    <property type="entry name" value="REVINTRACTNG"/>
</dbReference>
<evidence type="ECO:0000313" key="8">
    <source>
        <dbReference type="EMBL" id="KAK3879674.1"/>
    </source>
</evidence>
<dbReference type="InterPro" id="IPR038508">
    <property type="entry name" value="ArfGAP_dom_sf"/>
</dbReference>
<gene>
    <name evidence="8" type="ORF">Pcinc_015782</name>
</gene>
<name>A0AAE1FSC8_PETCI</name>
<dbReference type="GO" id="GO:0008270">
    <property type="term" value="F:zinc ion binding"/>
    <property type="evidence" value="ECO:0007669"/>
    <property type="project" value="UniProtKB-KW"/>
</dbReference>
<reference evidence="8" key="1">
    <citation type="submission" date="2023-10" db="EMBL/GenBank/DDBJ databases">
        <title>Genome assemblies of two species of porcelain crab, Petrolisthes cinctipes and Petrolisthes manimaculis (Anomura: Porcellanidae).</title>
        <authorList>
            <person name="Angst P."/>
        </authorList>
    </citation>
    <scope>NUCLEOTIDE SEQUENCE</scope>
    <source>
        <strain evidence="8">PB745_01</strain>
        <tissue evidence="8">Gill</tissue>
    </source>
</reference>
<evidence type="ECO:0000256" key="4">
    <source>
        <dbReference type="ARBA" id="ARBA00022833"/>
    </source>
</evidence>
<evidence type="ECO:0000256" key="2">
    <source>
        <dbReference type="ARBA" id="ARBA00022723"/>
    </source>
</evidence>
<evidence type="ECO:0000256" key="5">
    <source>
        <dbReference type="PROSITE-ProRule" id="PRU00288"/>
    </source>
</evidence>
<dbReference type="InterPro" id="IPR044732">
    <property type="entry name" value="ArfGAP_SMAP1-like"/>
</dbReference>
<evidence type="ECO:0000256" key="1">
    <source>
        <dbReference type="ARBA" id="ARBA00022468"/>
    </source>
</evidence>
<evidence type="ECO:0000256" key="3">
    <source>
        <dbReference type="ARBA" id="ARBA00022771"/>
    </source>
</evidence>
<keyword evidence="1" id="KW-0343">GTPase activation</keyword>
<dbReference type="InterPro" id="IPR051718">
    <property type="entry name" value="ARF_GTPase-activating"/>
</dbReference>
<organism evidence="8 9">
    <name type="scientific">Petrolisthes cinctipes</name>
    <name type="common">Flat porcelain crab</name>
    <dbReference type="NCBI Taxonomy" id="88211"/>
    <lineage>
        <taxon>Eukaryota</taxon>
        <taxon>Metazoa</taxon>
        <taxon>Ecdysozoa</taxon>
        <taxon>Arthropoda</taxon>
        <taxon>Crustacea</taxon>
        <taxon>Multicrustacea</taxon>
        <taxon>Malacostraca</taxon>
        <taxon>Eumalacostraca</taxon>
        <taxon>Eucarida</taxon>
        <taxon>Decapoda</taxon>
        <taxon>Pleocyemata</taxon>
        <taxon>Anomura</taxon>
        <taxon>Galatheoidea</taxon>
        <taxon>Porcellanidae</taxon>
        <taxon>Petrolisthes</taxon>
    </lineage>
</organism>
<dbReference type="InterPro" id="IPR001164">
    <property type="entry name" value="ArfGAP_dom"/>
</dbReference>
<keyword evidence="3 5" id="KW-0863">Zinc-finger</keyword>
<feature type="region of interest" description="Disordered" evidence="6">
    <location>
        <begin position="186"/>
        <end position="244"/>
    </location>
</feature>
<keyword evidence="2" id="KW-0479">Metal-binding</keyword>
<keyword evidence="4" id="KW-0862">Zinc</keyword>
<accession>A0AAE1FSC8</accession>
<feature type="compositionally biased region" description="Low complexity" evidence="6">
    <location>
        <begin position="211"/>
        <end position="240"/>
    </location>
</feature>
<dbReference type="AlphaFoldDB" id="A0AAE1FSC8"/>
<dbReference type="GO" id="GO:0005096">
    <property type="term" value="F:GTPase activator activity"/>
    <property type="evidence" value="ECO:0007669"/>
    <property type="project" value="UniProtKB-KW"/>
</dbReference>
<dbReference type="Proteomes" id="UP001286313">
    <property type="component" value="Unassembled WGS sequence"/>
</dbReference>
<dbReference type="SMART" id="SM00105">
    <property type="entry name" value="ArfGap"/>
    <property type="match status" value="1"/>
</dbReference>
<comment type="caution">
    <text evidence="8">The sequence shown here is derived from an EMBL/GenBank/DDBJ whole genome shotgun (WGS) entry which is preliminary data.</text>
</comment>
<dbReference type="FunFam" id="1.10.220.150:FF:000009">
    <property type="entry name" value="stromal membrane-associated protein 1 isoform X1"/>
    <property type="match status" value="1"/>
</dbReference>
<sequence>MKGISSSIVCHIGVDSQLLTEDELEITPPTTTTMSSSSMSEKEKNKLIQEKCQSILSELLKDEDNKYCVDCDAKSPRWASWNLGIFLCIRCAGIHRNLGVHISRVKSVNLDSWTPQQVACIQQMGNSRARAVYEANIPDSFRRPQMDSALEQFVKAKYEAKKYIAREWVQPPMPNPTWDLELEKQLRKKKREKTSGTVELPAPVSTRASRGSSASPKPLPKAPGSKGASPIPSTKSTSTTHAPVVSSATQDLLGLDTSVSCGGGGVSSDLCDPFGEFLAAPGSQKTAASPAAPPPSDSTKSEEENFFNQKLPEGSGGQNKMSKDSILALYSQAPPQPQPQTMFGVAPGVYMTPGGQATPQSMAQSMTQPIAQHMTPHHMGQPTPGLQNGGVMPHPQQNMMFMTQAGMGGAAGMPGAPGVPNPFFANGLPQSVPTSIQLSAANPFAQMQTQMANLSMGGQPGAVGQPQGFMGSTSGMVGGIGMGGIPGGAVMSDGMTGGGLGAGGTNTTLATKLWQ</sequence>
<dbReference type="Pfam" id="PF01412">
    <property type="entry name" value="ArfGap"/>
    <property type="match status" value="1"/>
</dbReference>
<dbReference type="GO" id="GO:0005737">
    <property type="term" value="C:cytoplasm"/>
    <property type="evidence" value="ECO:0007669"/>
    <property type="project" value="TreeGrafter"/>
</dbReference>
<dbReference type="PANTHER" id="PTHR45705">
    <property type="entry name" value="FI20236P1"/>
    <property type="match status" value="1"/>
</dbReference>
<feature type="domain" description="Arf-GAP" evidence="7">
    <location>
        <begin position="53"/>
        <end position="171"/>
    </location>
</feature>
<dbReference type="CDD" id="cd08839">
    <property type="entry name" value="ArfGap_SMAP"/>
    <property type="match status" value="1"/>
</dbReference>
<evidence type="ECO:0000259" key="7">
    <source>
        <dbReference type="PROSITE" id="PS50115"/>
    </source>
</evidence>
<dbReference type="EMBL" id="JAWQEG010001410">
    <property type="protein sequence ID" value="KAK3879674.1"/>
    <property type="molecule type" value="Genomic_DNA"/>
</dbReference>
<dbReference type="SUPFAM" id="SSF57863">
    <property type="entry name" value="ArfGap/RecO-like zinc finger"/>
    <property type="match status" value="1"/>
</dbReference>
<evidence type="ECO:0000256" key="6">
    <source>
        <dbReference type="SAM" id="MobiDB-lite"/>
    </source>
</evidence>